<evidence type="ECO:0000256" key="1">
    <source>
        <dbReference type="SAM" id="SignalP"/>
    </source>
</evidence>
<evidence type="ECO:0000313" key="2">
    <source>
        <dbReference type="EMBL" id="MBW62735.1"/>
    </source>
</evidence>
<dbReference type="AlphaFoldDB" id="A0A2M4CBX9"/>
<keyword evidence="1" id="KW-0732">Signal</keyword>
<reference evidence="2" key="1">
    <citation type="submission" date="2018-01" db="EMBL/GenBank/DDBJ databases">
        <title>An insight into the sialome of Amazonian anophelines.</title>
        <authorList>
            <person name="Ribeiro J.M."/>
            <person name="Scarpassa V."/>
            <person name="Calvo E."/>
        </authorList>
    </citation>
    <scope>NUCLEOTIDE SEQUENCE</scope>
    <source>
        <tissue evidence="2">Salivary glands</tissue>
    </source>
</reference>
<feature type="chain" id="PRO_5014979851" evidence="1">
    <location>
        <begin position="20"/>
        <end position="80"/>
    </location>
</feature>
<proteinExistence type="predicted"/>
<name>A0A2M4CBX9_9DIPT</name>
<feature type="signal peptide" evidence="1">
    <location>
        <begin position="1"/>
        <end position="19"/>
    </location>
</feature>
<sequence>MYSFLTIFHFVLLLNLCYPNEFQQRDVSTRYICLNCYFPLASRSASLLLHSRVTNLNIYVNVYIYFCFIFQCVKCRDVYV</sequence>
<organism evidence="2">
    <name type="scientific">Anopheles marajoara</name>
    <dbReference type="NCBI Taxonomy" id="58244"/>
    <lineage>
        <taxon>Eukaryota</taxon>
        <taxon>Metazoa</taxon>
        <taxon>Ecdysozoa</taxon>
        <taxon>Arthropoda</taxon>
        <taxon>Hexapoda</taxon>
        <taxon>Insecta</taxon>
        <taxon>Pterygota</taxon>
        <taxon>Neoptera</taxon>
        <taxon>Endopterygota</taxon>
        <taxon>Diptera</taxon>
        <taxon>Nematocera</taxon>
        <taxon>Culicoidea</taxon>
        <taxon>Culicidae</taxon>
        <taxon>Anophelinae</taxon>
        <taxon>Anopheles</taxon>
    </lineage>
</organism>
<dbReference type="EMBL" id="GGFJ01013594">
    <property type="protein sequence ID" value="MBW62735.1"/>
    <property type="molecule type" value="Transcribed_RNA"/>
</dbReference>
<protein>
    <submittedName>
        <fullName evidence="2">Putative secreted protein</fullName>
    </submittedName>
</protein>
<accession>A0A2M4CBX9</accession>